<reference evidence="1 2" key="1">
    <citation type="journal article" date="2019" name="Anaerobe">
        <title>Detection of Robinsoniella peoriensis in multiple bone samples of a trauma patient.</title>
        <authorList>
            <person name="Schrottner P."/>
            <person name="Hartwich K."/>
            <person name="Bunk B."/>
            <person name="Schober I."/>
            <person name="Helbig S."/>
            <person name="Rudolph W.W."/>
            <person name="Gunzer F."/>
        </authorList>
    </citation>
    <scope>NUCLEOTIDE SEQUENCE [LARGE SCALE GENOMIC DNA]</scope>
    <source>
        <strain evidence="1 2">DSM 106044</strain>
    </source>
</reference>
<evidence type="ECO:0000313" key="2">
    <source>
        <dbReference type="Proteomes" id="UP000306509"/>
    </source>
</evidence>
<name>A0A4U8QB27_9FIRM</name>
<comment type="caution">
    <text evidence="1">The sequence shown here is derived from an EMBL/GenBank/DDBJ whole genome shotgun (WGS) entry which is preliminary data.</text>
</comment>
<dbReference type="EMBL" id="QGQD01000021">
    <property type="protein sequence ID" value="TLD02221.1"/>
    <property type="molecule type" value="Genomic_DNA"/>
</dbReference>
<protein>
    <submittedName>
        <fullName evidence="1">Uncharacterized protein</fullName>
    </submittedName>
</protein>
<dbReference type="AlphaFoldDB" id="A0A4U8QB27"/>
<sequence>MLLNLNNFARVGKGPALKAIGLQKNYKEYYTEYQQLDETASGCFACPHFKYKSFLEYMPEEIQKNICHQCGSCPKAVYKTAYKTHIKYMNEKNMYGYQPRLKGNALKLLITYHFLSPNPRGFISDISEKELAEFIKCDIKTIKYSNEILAKYGYISYHATGWEKNHISILLPEYNTYHLTASEGGRGYATISKELLQQIMNIKDINQLRIYLRAILESDASSAPQVKLERSYEQLRRYLPGYCKPNVIKKALVTKSDIFNVEYENSKIVFHLNAAYNTRQAKIHLIEENRGEIQSYITALNDMLDQYNLLQERPDDEIGDLAEQLRANGIKPYLDTNRKLSNTYPPVILKDNDYRDLGLLSTTYSLSVVKQAVLEIYNSYILLKRPIESFGALTRTIIKKEALFSKAS</sequence>
<gene>
    <name evidence="1" type="ORF">DSM106044_00891</name>
</gene>
<dbReference type="Proteomes" id="UP000306509">
    <property type="component" value="Unassembled WGS sequence"/>
</dbReference>
<dbReference type="OrthoDB" id="2886193at2"/>
<accession>A0A4U8QB27</accession>
<proteinExistence type="predicted"/>
<dbReference type="RefSeq" id="WP_027292349.1">
    <property type="nucleotide sequence ID" value="NZ_CABMJZ010000092.1"/>
</dbReference>
<evidence type="ECO:0000313" key="1">
    <source>
        <dbReference type="EMBL" id="TLD02221.1"/>
    </source>
</evidence>
<organism evidence="1 2">
    <name type="scientific">Robinsoniella peoriensis</name>
    <dbReference type="NCBI Taxonomy" id="180332"/>
    <lineage>
        <taxon>Bacteria</taxon>
        <taxon>Bacillati</taxon>
        <taxon>Bacillota</taxon>
        <taxon>Clostridia</taxon>
        <taxon>Lachnospirales</taxon>
        <taxon>Lachnospiraceae</taxon>
        <taxon>Robinsoniella</taxon>
    </lineage>
</organism>
<keyword evidence="2" id="KW-1185">Reference proteome</keyword>